<organism evidence="6">
    <name type="scientific">Streptomyces griseus</name>
    <dbReference type="NCBI Taxonomy" id="1911"/>
    <lineage>
        <taxon>Bacteria</taxon>
        <taxon>Bacillati</taxon>
        <taxon>Actinomycetota</taxon>
        <taxon>Actinomycetes</taxon>
        <taxon>Kitasatosporales</taxon>
        <taxon>Streptomycetaceae</taxon>
        <taxon>Streptomyces</taxon>
    </lineage>
</organism>
<protein>
    <submittedName>
        <fullName evidence="6">Putative serine hydroxymethyltransferase</fullName>
    </submittedName>
</protein>
<dbReference type="Gene3D" id="3.90.1150.10">
    <property type="entry name" value="Aspartate Aminotransferase, domain 1"/>
    <property type="match status" value="1"/>
</dbReference>
<comment type="similarity">
    <text evidence="2">Belongs to the SHMT family.</text>
</comment>
<keyword evidence="6" id="KW-0489">Methyltransferase</keyword>
<dbReference type="PANTHER" id="PTHR11680:SF35">
    <property type="entry name" value="SERINE HYDROXYMETHYLTRANSFERASE 1"/>
    <property type="match status" value="1"/>
</dbReference>
<dbReference type="InterPro" id="IPR039429">
    <property type="entry name" value="SHMT-like_dom"/>
</dbReference>
<feature type="region of interest" description="Disordered" evidence="4">
    <location>
        <begin position="1"/>
        <end position="26"/>
    </location>
</feature>
<dbReference type="GO" id="GO:0005737">
    <property type="term" value="C:cytoplasm"/>
    <property type="evidence" value="ECO:0007669"/>
    <property type="project" value="TreeGrafter"/>
</dbReference>
<reference evidence="6" key="1">
    <citation type="journal article" date="2009" name="J. Antibiot.">
        <title>Identification of the biosynthetic gene cluster of A-500359s in Streptomyces griseus SANK60196.</title>
        <authorList>
            <person name="Funabashi M."/>
            <person name="Nonaka K."/>
            <person name="Yada C."/>
            <person name="Hosobuchi M."/>
            <person name="Masuda N."/>
            <person name="Shibata T."/>
            <person name="Van Lanen S.G."/>
        </authorList>
    </citation>
    <scope>NUCLEOTIDE SEQUENCE</scope>
    <source>
        <strain evidence="6">SANK60196</strain>
    </source>
</reference>
<keyword evidence="3" id="KW-0663">Pyridoxal phosphate</keyword>
<name>C7G1S8_STRGR</name>
<accession>C7G1S8</accession>
<keyword evidence="6" id="KW-0808">Transferase</keyword>
<dbReference type="Gene3D" id="3.40.640.10">
    <property type="entry name" value="Type I PLP-dependent aspartate aminotransferase-like (Major domain)"/>
    <property type="match status" value="1"/>
</dbReference>
<dbReference type="GO" id="GO:0032259">
    <property type="term" value="P:methylation"/>
    <property type="evidence" value="ECO:0007669"/>
    <property type="project" value="UniProtKB-KW"/>
</dbReference>
<evidence type="ECO:0000256" key="3">
    <source>
        <dbReference type="ARBA" id="ARBA00022898"/>
    </source>
</evidence>
<evidence type="ECO:0000313" key="6">
    <source>
        <dbReference type="EMBL" id="BAI23322.1"/>
    </source>
</evidence>
<evidence type="ECO:0000259" key="5">
    <source>
        <dbReference type="Pfam" id="PF00464"/>
    </source>
</evidence>
<dbReference type="InterPro" id="IPR015424">
    <property type="entry name" value="PyrdxlP-dep_Trfase"/>
</dbReference>
<evidence type="ECO:0000256" key="4">
    <source>
        <dbReference type="SAM" id="MobiDB-lite"/>
    </source>
</evidence>
<evidence type="ECO:0000256" key="1">
    <source>
        <dbReference type="ARBA" id="ARBA00001933"/>
    </source>
</evidence>
<dbReference type="InterPro" id="IPR049943">
    <property type="entry name" value="Ser_HO-MeTrfase-like"/>
</dbReference>
<dbReference type="InterPro" id="IPR015422">
    <property type="entry name" value="PyrdxlP-dep_Trfase_small"/>
</dbReference>
<dbReference type="Pfam" id="PF00464">
    <property type="entry name" value="SHMT"/>
    <property type="match status" value="1"/>
</dbReference>
<dbReference type="GO" id="GO:0008168">
    <property type="term" value="F:methyltransferase activity"/>
    <property type="evidence" value="ECO:0007669"/>
    <property type="project" value="UniProtKB-KW"/>
</dbReference>
<dbReference type="InterPro" id="IPR015421">
    <property type="entry name" value="PyrdxlP-dep_Trfase_major"/>
</dbReference>
<dbReference type="SUPFAM" id="SSF53383">
    <property type="entry name" value="PLP-dependent transferases"/>
    <property type="match status" value="1"/>
</dbReference>
<feature type="domain" description="Serine hydroxymethyltransferase-like" evidence="5">
    <location>
        <begin position="58"/>
        <end position="427"/>
    </location>
</feature>
<evidence type="ECO:0000256" key="2">
    <source>
        <dbReference type="ARBA" id="ARBA00006376"/>
    </source>
</evidence>
<dbReference type="GO" id="GO:0019264">
    <property type="term" value="P:glycine biosynthetic process from serine"/>
    <property type="evidence" value="ECO:0007669"/>
    <property type="project" value="TreeGrafter"/>
</dbReference>
<proteinExistence type="inferred from homology"/>
<dbReference type="GO" id="GO:0030170">
    <property type="term" value="F:pyridoxal phosphate binding"/>
    <property type="evidence" value="ECO:0007669"/>
    <property type="project" value="TreeGrafter"/>
</dbReference>
<dbReference type="AlphaFoldDB" id="C7G1S8"/>
<sequence>MVAQPRTLNIARGAHTHRMPPTGLEGSRREANVIDFEGSNRRRPFGDHGMTGIKELRDVVDRFRAEERKAATAVNLVPSENRLSPLAQLPLSTDYYNRYFFNDALDPGFWQFRGGQEVAEIQTELARGHLSRLSRAPHVNERPISGLSAMMMALAGLGGKPGGTVVSVGAESGGHYATAGMARRLGFESATVPVAHGQVDEQRLGQLLRERTPQLLYLDLQNSRHELEVSRVAELIKEYSPSTLLHVDCSHTMGLILGSALGNPLDAGADTMGGSTHKTFPGPHKGVLFTRSPELHQRLKDAQFTMLSSHHFAETLSLGLAAAEFHHFGQAYAEQVIANARLFSKLLAADGFDVAADENGHATSTHQVWVKIGDAERTDRISQALYEHGIRVNVQVDLPGLPGPALRLGVNELTFTGGREAAVHALAEEFGNARAGVRRDGDGARRVCEQSGPPFYFAEFS</sequence>
<dbReference type="GO" id="GO:0046653">
    <property type="term" value="P:tetrahydrofolate metabolic process"/>
    <property type="evidence" value="ECO:0007669"/>
    <property type="project" value="TreeGrafter"/>
</dbReference>
<dbReference type="GO" id="GO:0004372">
    <property type="term" value="F:glycine hydroxymethyltransferase activity"/>
    <property type="evidence" value="ECO:0007669"/>
    <property type="project" value="TreeGrafter"/>
</dbReference>
<comment type="cofactor">
    <cofactor evidence="1">
        <name>pyridoxal 5'-phosphate</name>
        <dbReference type="ChEBI" id="CHEBI:597326"/>
    </cofactor>
</comment>
<dbReference type="EMBL" id="AB476988">
    <property type="protein sequence ID" value="BAI23322.1"/>
    <property type="molecule type" value="Genomic_DNA"/>
</dbReference>
<dbReference type="PANTHER" id="PTHR11680">
    <property type="entry name" value="SERINE HYDROXYMETHYLTRANSFERASE"/>
    <property type="match status" value="1"/>
</dbReference>